<protein>
    <submittedName>
        <fullName evidence="1">Uncharacterized protein</fullName>
    </submittedName>
</protein>
<reference evidence="1 2" key="1">
    <citation type="journal article" date="2014" name="PLoS Genet.">
        <title>Phylogenetically driven sequencing of extremely halophilic archaea reveals strategies for static and dynamic osmo-response.</title>
        <authorList>
            <person name="Becker E.A."/>
            <person name="Seitzer P.M."/>
            <person name="Tritt A."/>
            <person name="Larsen D."/>
            <person name="Krusor M."/>
            <person name="Yao A.I."/>
            <person name="Wu D."/>
            <person name="Madern D."/>
            <person name="Eisen J.A."/>
            <person name="Darling A.E."/>
            <person name="Facciotti M.T."/>
        </authorList>
    </citation>
    <scope>NUCLEOTIDE SEQUENCE [LARGE SCALE GENOMIC DNA]</scope>
    <source>
        <strain evidence="1 2">ATCC BAA-1512</strain>
    </source>
</reference>
<dbReference type="Proteomes" id="UP000011550">
    <property type="component" value="Unassembled WGS sequence"/>
</dbReference>
<keyword evidence="2" id="KW-1185">Reference proteome</keyword>
<accession>M0IIW6</accession>
<name>M0IIW6_9EURY</name>
<organism evidence="1 2">
    <name type="scientific">Haloferax mucosum ATCC BAA-1512</name>
    <dbReference type="NCBI Taxonomy" id="662479"/>
    <lineage>
        <taxon>Archaea</taxon>
        <taxon>Methanobacteriati</taxon>
        <taxon>Methanobacteriota</taxon>
        <taxon>Stenosarchaea group</taxon>
        <taxon>Halobacteria</taxon>
        <taxon>Halobacteriales</taxon>
        <taxon>Haloferacaceae</taxon>
        <taxon>Haloferax</taxon>
    </lineage>
</organism>
<evidence type="ECO:0000313" key="1">
    <source>
        <dbReference type="EMBL" id="ELZ95808.1"/>
    </source>
</evidence>
<gene>
    <name evidence="1" type="ORF">C440_05947</name>
</gene>
<dbReference type="PATRIC" id="fig|662479.7.peg.1203"/>
<dbReference type="STRING" id="662479.C440_05947"/>
<evidence type="ECO:0000313" key="2">
    <source>
        <dbReference type="Proteomes" id="UP000011550"/>
    </source>
</evidence>
<comment type="caution">
    <text evidence="1">The sequence shown here is derived from an EMBL/GenBank/DDBJ whole genome shotgun (WGS) entry which is preliminary data.</text>
</comment>
<dbReference type="EMBL" id="AOLN01000010">
    <property type="protein sequence ID" value="ELZ95808.1"/>
    <property type="molecule type" value="Genomic_DNA"/>
</dbReference>
<dbReference type="AlphaFoldDB" id="M0IIW6"/>
<sequence>MILVITAASLSTSAFTAASVDRSANIDVVADQNGLLALTDGTSGPLVYYNDEQLAIDFAQGTATGANVDAEFVLGDANDSKDEHAFTVTNNDGEAHDVSVQYVATQTDSNDDDNVEFVVFDADGDAVATLSEETDAQSFSAGAGETFYVVVTVDTGHGVSEVLGSGDDLSGTLSFTVDDNAA</sequence>
<proteinExistence type="predicted"/>